<organism evidence="7 8">
    <name type="scientific">Shouchella clausii</name>
    <name type="common">Alkalihalobacillus clausii</name>
    <dbReference type="NCBI Taxonomy" id="79880"/>
    <lineage>
        <taxon>Bacteria</taxon>
        <taxon>Bacillati</taxon>
        <taxon>Bacillota</taxon>
        <taxon>Bacilli</taxon>
        <taxon>Bacillales</taxon>
        <taxon>Bacillaceae</taxon>
        <taxon>Shouchella</taxon>
    </lineage>
</organism>
<evidence type="ECO:0000256" key="1">
    <source>
        <dbReference type="ARBA" id="ARBA00001946"/>
    </source>
</evidence>
<evidence type="ECO:0000256" key="6">
    <source>
        <dbReference type="RuleBase" id="RU004466"/>
    </source>
</evidence>
<accession>A0A268P4U0</accession>
<dbReference type="EMBL" id="NPCC01000004">
    <property type="protein sequence ID" value="PAE90691.1"/>
    <property type="molecule type" value="Genomic_DNA"/>
</dbReference>
<evidence type="ECO:0000256" key="2">
    <source>
        <dbReference type="ARBA" id="ARBA00006706"/>
    </source>
</evidence>
<dbReference type="AlphaFoldDB" id="A0A268P4U0"/>
<sequence>MKLADIYKAFQGDIEFIEAELERTLSAKHPVLKEASTGLLKAGGKRIRPVLVLLAGKFGDYQLDRLKHIAVTLELIHMGSLVHDDVIDNAPLRRGRETVMSRWDNRVAMYTGDYIFGHAIETTKAFSDKRVHTIISDVMNQICRGEIEQIRDQYNWDQGLRIYLRRIKRKTALLIAVSCQLGAIVSGATDELQKNLYYFAYFLGMSYQIMDDILDFVGTNEQLGKPAGGDLRQGNVTLPALYAIEHTPGFKQRLEKSLTKESSLEMDMEPLLNEVRTSGGIEYAQAMSDRYLHKANTLLMGFPDIDAKRHLIEVASYIGRRKY</sequence>
<dbReference type="Pfam" id="PF00348">
    <property type="entry name" value="polyprenyl_synt"/>
    <property type="match status" value="1"/>
</dbReference>
<dbReference type="GO" id="GO:0004659">
    <property type="term" value="F:prenyltransferase activity"/>
    <property type="evidence" value="ECO:0007669"/>
    <property type="project" value="InterPro"/>
</dbReference>
<gene>
    <name evidence="7" type="primary">hepT</name>
    <name evidence="7" type="ORF">CHH72_02085</name>
</gene>
<comment type="cofactor">
    <cofactor evidence="1">
        <name>Mg(2+)</name>
        <dbReference type="ChEBI" id="CHEBI:18420"/>
    </cofactor>
</comment>
<dbReference type="PANTHER" id="PTHR12001:SF69">
    <property type="entry name" value="ALL TRANS-POLYPRENYL-DIPHOSPHATE SYNTHASE PDSS1"/>
    <property type="match status" value="1"/>
</dbReference>
<dbReference type="PANTHER" id="PTHR12001">
    <property type="entry name" value="GERANYLGERANYL PYROPHOSPHATE SYNTHASE"/>
    <property type="match status" value="1"/>
</dbReference>
<dbReference type="GO" id="GO:0008299">
    <property type="term" value="P:isoprenoid biosynthetic process"/>
    <property type="evidence" value="ECO:0007669"/>
    <property type="project" value="InterPro"/>
</dbReference>
<dbReference type="SFLD" id="SFLDS00005">
    <property type="entry name" value="Isoprenoid_Synthase_Type_I"/>
    <property type="match status" value="1"/>
</dbReference>
<keyword evidence="3 6" id="KW-0808">Transferase</keyword>
<dbReference type="InterPro" id="IPR008949">
    <property type="entry name" value="Isoprenoid_synthase_dom_sf"/>
</dbReference>
<reference evidence="7 8" key="1">
    <citation type="submission" date="2017-07" db="EMBL/GenBank/DDBJ databases">
        <title>Isolation and whole genome analysis of endospore-forming bacteria from heroin.</title>
        <authorList>
            <person name="Kalinowski J."/>
            <person name="Ahrens B."/>
            <person name="Al-Dilaimi A."/>
            <person name="Winkler A."/>
            <person name="Wibberg D."/>
            <person name="Schleenbecker U."/>
            <person name="Ruckert C."/>
            <person name="Wolfel R."/>
            <person name="Grass G."/>
        </authorList>
    </citation>
    <scope>NUCLEOTIDE SEQUENCE [LARGE SCALE GENOMIC DNA]</scope>
    <source>
        <strain evidence="7 8">7539</strain>
    </source>
</reference>
<dbReference type="NCBIfam" id="TIGR02748">
    <property type="entry name" value="GerC3_HepT"/>
    <property type="match status" value="1"/>
</dbReference>
<protein>
    <submittedName>
        <fullName evidence="7">Heptaprenyl diphosphate synthase component II</fullName>
    </submittedName>
</protein>
<dbReference type="Proteomes" id="UP000216207">
    <property type="component" value="Unassembled WGS sequence"/>
</dbReference>
<dbReference type="Gene3D" id="1.10.600.10">
    <property type="entry name" value="Farnesyl Diphosphate Synthase"/>
    <property type="match status" value="1"/>
</dbReference>
<dbReference type="PROSITE" id="PS00723">
    <property type="entry name" value="POLYPRENYL_SYNTHASE_1"/>
    <property type="match status" value="1"/>
</dbReference>
<dbReference type="CDD" id="cd00685">
    <property type="entry name" value="Trans_IPPS_HT"/>
    <property type="match status" value="1"/>
</dbReference>
<comment type="caution">
    <text evidence="7">The sequence shown here is derived from an EMBL/GenBank/DDBJ whole genome shotgun (WGS) entry which is preliminary data.</text>
</comment>
<evidence type="ECO:0000256" key="3">
    <source>
        <dbReference type="ARBA" id="ARBA00022679"/>
    </source>
</evidence>
<keyword evidence="5" id="KW-0460">Magnesium</keyword>
<dbReference type="InterPro" id="IPR000092">
    <property type="entry name" value="Polyprenyl_synt"/>
</dbReference>
<keyword evidence="4" id="KW-0479">Metal-binding</keyword>
<proteinExistence type="inferred from homology"/>
<evidence type="ECO:0000313" key="8">
    <source>
        <dbReference type="Proteomes" id="UP000216207"/>
    </source>
</evidence>
<dbReference type="SUPFAM" id="SSF48576">
    <property type="entry name" value="Terpenoid synthases"/>
    <property type="match status" value="1"/>
</dbReference>
<evidence type="ECO:0000256" key="5">
    <source>
        <dbReference type="ARBA" id="ARBA00022842"/>
    </source>
</evidence>
<evidence type="ECO:0000313" key="7">
    <source>
        <dbReference type="EMBL" id="PAE90691.1"/>
    </source>
</evidence>
<comment type="similarity">
    <text evidence="2 6">Belongs to the FPP/GGPP synthase family.</text>
</comment>
<evidence type="ECO:0000256" key="4">
    <source>
        <dbReference type="ARBA" id="ARBA00022723"/>
    </source>
</evidence>
<dbReference type="OMA" id="GKQMRPM"/>
<dbReference type="GO" id="GO:0046872">
    <property type="term" value="F:metal ion binding"/>
    <property type="evidence" value="ECO:0007669"/>
    <property type="project" value="UniProtKB-KW"/>
</dbReference>
<dbReference type="RefSeq" id="WP_011246732.1">
    <property type="nucleotide sequence ID" value="NZ_BOQQ01000010.1"/>
</dbReference>
<dbReference type="InterPro" id="IPR033749">
    <property type="entry name" value="Polyprenyl_synt_CS"/>
</dbReference>
<name>A0A268P4U0_SHOCL</name>
<dbReference type="PROSITE" id="PS00444">
    <property type="entry name" value="POLYPRENYL_SYNTHASE_2"/>
    <property type="match status" value="1"/>
</dbReference>
<dbReference type="InterPro" id="IPR014119">
    <property type="entry name" value="GerC3_HepT"/>
</dbReference>